<feature type="domain" description="Choice-of-anchor A" evidence="2">
    <location>
        <begin position="31"/>
        <end position="312"/>
    </location>
</feature>
<comment type="caution">
    <text evidence="3">The sequence shown here is derived from an EMBL/GenBank/DDBJ whole genome shotgun (WGS) entry which is preliminary data.</text>
</comment>
<gene>
    <name evidence="3" type="ORF">LCGC14_1146000</name>
</gene>
<evidence type="ECO:0000313" key="3">
    <source>
        <dbReference type="EMBL" id="KKM99628.1"/>
    </source>
</evidence>
<dbReference type="AlphaFoldDB" id="A0A0F9M1Q1"/>
<keyword evidence="1" id="KW-1133">Transmembrane helix</keyword>
<organism evidence="3">
    <name type="scientific">marine sediment metagenome</name>
    <dbReference type="NCBI Taxonomy" id="412755"/>
    <lineage>
        <taxon>unclassified sequences</taxon>
        <taxon>metagenomes</taxon>
        <taxon>ecological metagenomes</taxon>
    </lineage>
</organism>
<dbReference type="Pfam" id="PF20597">
    <property type="entry name" value="pAdhesive_15"/>
    <property type="match status" value="1"/>
</dbReference>
<reference evidence="3" key="1">
    <citation type="journal article" date="2015" name="Nature">
        <title>Complex archaea that bridge the gap between prokaryotes and eukaryotes.</title>
        <authorList>
            <person name="Spang A."/>
            <person name="Saw J.H."/>
            <person name="Jorgensen S.L."/>
            <person name="Zaremba-Niedzwiedzka K."/>
            <person name="Martijn J."/>
            <person name="Lind A.E."/>
            <person name="van Eijk R."/>
            <person name="Schleper C."/>
            <person name="Guy L."/>
            <person name="Ettema T.J."/>
        </authorList>
    </citation>
    <scope>NUCLEOTIDE SEQUENCE</scope>
</reference>
<accession>A0A0F9M1Q1</accession>
<keyword evidence="1" id="KW-0812">Transmembrane</keyword>
<evidence type="ECO:0000256" key="1">
    <source>
        <dbReference type="SAM" id="Phobius"/>
    </source>
</evidence>
<proteinExistence type="predicted"/>
<dbReference type="EMBL" id="LAZR01005475">
    <property type="protein sequence ID" value="KKM99628.1"/>
    <property type="molecule type" value="Genomic_DNA"/>
</dbReference>
<keyword evidence="1" id="KW-0472">Membrane</keyword>
<protein>
    <recommendedName>
        <fullName evidence="2">Choice-of-anchor A domain-containing protein</fullName>
    </recommendedName>
</protein>
<name>A0A0F9M1Q1_9ZZZZ</name>
<sequence>MTIAKIFTASILALCVSQVVHADPVEIGAMSLLKEYNLITLGDVTSTSEVEGNALIGGNVNGGQYNMRSTSNASVASLTVAGNTTGNIITKGKGLNVGGDVSGNITMNDGGDAYVQSVSGALTNNANGNGSTSVVGYISGTVNTNGGKTTVGGVTPPVNAATEVSNAAAVLSSFSNQLAAAGSNSSFEITGGKVTFNATADSNGLAVFAIDNAASFFENAHEFAFNVGDATSILFNVSGALDSTLNLHANFLAGFAPNHGDKLLWNFLDAKSINILAQFGGSVLALGADVTTDANIEGTLVSKSLNQNAEIHSKPSSFIPPPISAVPVPPALFLFAPALLGFMGLRRKAGIVKAA</sequence>
<feature type="transmembrane region" description="Helical" evidence="1">
    <location>
        <begin position="326"/>
        <end position="345"/>
    </location>
</feature>
<evidence type="ECO:0000259" key="2">
    <source>
        <dbReference type="Pfam" id="PF20597"/>
    </source>
</evidence>
<dbReference type="NCBIfam" id="TIGR04215">
    <property type="entry name" value="choice_anch_A"/>
    <property type="match status" value="1"/>
</dbReference>
<dbReference type="InterPro" id="IPR026588">
    <property type="entry name" value="Choice_anch_A"/>
</dbReference>